<comment type="caution">
    <text evidence="2">The sequence shown here is derived from an EMBL/GenBank/DDBJ whole genome shotgun (WGS) entry which is preliminary data.</text>
</comment>
<dbReference type="InterPro" id="IPR000836">
    <property type="entry name" value="PRTase_dom"/>
</dbReference>
<sequence>MAERSPWGNFPAVIRNGDLGELQQQPEYTLAKAGDTDAAHDLAERLLRNGTIDQIRNIIGNDQPRIVPVLAEEASGHNKIPLAMAFEVGKRLGLDVDVSIFQTERVARTGEGADYRLAFNPSFDGPVKKGGKYLVFDDTLTMGGTIASLRGFLENRGGNVIAAAVMTAHLGALNIAVKPSMLEAIDQKHGSAMNDFWKETFGYGIDQLTQGEAGHLRKSPSVDAIRTRIIEARYAVFSQAHARKSSAERSQLDPEQTERVTPEIPRPLASYHQALKKLEIISAPRHEVLVAQCKLAIAEEFYNSGRLDVPGAHSAEIREQAHEEALLLMAQSGHESAVSPLSKPKQRIDNVIKKQTGPKLDM</sequence>
<organism evidence="2 3">
    <name type="scientific">Thalassospira xiamenensis</name>
    <dbReference type="NCBI Taxonomy" id="220697"/>
    <lineage>
        <taxon>Bacteria</taxon>
        <taxon>Pseudomonadati</taxon>
        <taxon>Pseudomonadota</taxon>
        <taxon>Alphaproteobacteria</taxon>
        <taxon>Rhodospirillales</taxon>
        <taxon>Thalassospiraceae</taxon>
        <taxon>Thalassospira</taxon>
    </lineage>
</organism>
<reference evidence="2 3" key="1">
    <citation type="submission" date="2015-12" db="EMBL/GenBank/DDBJ databases">
        <title>Genome sequence of Thalassospira xiamenensis MCCC 1A03005.</title>
        <authorList>
            <person name="Lu L."/>
            <person name="Lai Q."/>
            <person name="Shao Z."/>
            <person name="Qian P."/>
        </authorList>
    </citation>
    <scope>NUCLEOTIDE SEQUENCE [LARGE SCALE GENOMIC DNA]</scope>
    <source>
        <strain evidence="2 3">MCCC 1A03005</strain>
    </source>
</reference>
<gene>
    <name evidence="2" type="ORF">AUP40_17520</name>
</gene>
<evidence type="ECO:0000313" key="3">
    <source>
        <dbReference type="Proteomes" id="UP000076167"/>
    </source>
</evidence>
<proteinExistence type="predicted"/>
<protein>
    <recommendedName>
        <fullName evidence="4">Phosphoribosyltransferase</fullName>
    </recommendedName>
</protein>
<evidence type="ECO:0000256" key="1">
    <source>
        <dbReference type="SAM" id="MobiDB-lite"/>
    </source>
</evidence>
<accession>A0ABR5Y3B4</accession>
<keyword evidence="3" id="KW-1185">Reference proteome</keyword>
<evidence type="ECO:0008006" key="4">
    <source>
        <dbReference type="Google" id="ProtNLM"/>
    </source>
</evidence>
<dbReference type="RefSeq" id="WP_063095898.1">
    <property type="nucleotide sequence ID" value="NZ_DHZG01000027.1"/>
</dbReference>
<dbReference type="InterPro" id="IPR029057">
    <property type="entry name" value="PRTase-like"/>
</dbReference>
<dbReference type="Gene3D" id="3.40.50.2020">
    <property type="match status" value="1"/>
</dbReference>
<dbReference type="SUPFAM" id="SSF53271">
    <property type="entry name" value="PRTase-like"/>
    <property type="match status" value="1"/>
</dbReference>
<name>A0ABR5Y3B4_9PROT</name>
<feature type="region of interest" description="Disordered" evidence="1">
    <location>
        <begin position="336"/>
        <end position="362"/>
    </location>
</feature>
<dbReference type="EMBL" id="LPXL01000026">
    <property type="protein sequence ID" value="KZD03408.1"/>
    <property type="molecule type" value="Genomic_DNA"/>
</dbReference>
<dbReference type="Proteomes" id="UP000076167">
    <property type="component" value="Unassembled WGS sequence"/>
</dbReference>
<dbReference type="CDD" id="cd06223">
    <property type="entry name" value="PRTases_typeI"/>
    <property type="match status" value="1"/>
</dbReference>
<evidence type="ECO:0000313" key="2">
    <source>
        <dbReference type="EMBL" id="KZD03408.1"/>
    </source>
</evidence>